<dbReference type="PANTHER" id="PTHR43817:SF1">
    <property type="entry name" value="HYDROLASE, FAMILY 43, PUTATIVE (AFU_ORTHOLOGUE AFUA_3G01660)-RELATED"/>
    <property type="match status" value="1"/>
</dbReference>
<dbReference type="Proteomes" id="UP000253868">
    <property type="component" value="Chromosome"/>
</dbReference>
<keyword evidence="2" id="KW-0732">Signal</keyword>
<dbReference type="OrthoDB" id="177947at2"/>
<keyword evidence="3 5" id="KW-0378">Hydrolase</keyword>
<dbReference type="KEGG" id="spad:DVK44_17700"/>
<dbReference type="InterPro" id="IPR006710">
    <property type="entry name" value="Glyco_hydro_43"/>
</dbReference>
<proteinExistence type="inferred from homology"/>
<organism evidence="7 8">
    <name type="scientific">Streptomyces paludis</name>
    <dbReference type="NCBI Taxonomy" id="2282738"/>
    <lineage>
        <taxon>Bacteria</taxon>
        <taxon>Bacillati</taxon>
        <taxon>Actinomycetota</taxon>
        <taxon>Actinomycetes</taxon>
        <taxon>Kitasatosporales</taxon>
        <taxon>Streptomycetaceae</taxon>
        <taxon>Streptomyces</taxon>
    </lineage>
</organism>
<reference evidence="8" key="1">
    <citation type="submission" date="2018-07" db="EMBL/GenBank/DDBJ databases">
        <authorList>
            <person name="Zhao J."/>
        </authorList>
    </citation>
    <scope>NUCLEOTIDE SEQUENCE [LARGE SCALE GENOMIC DNA]</scope>
    <source>
        <strain evidence="8">GSSD-12</strain>
    </source>
</reference>
<evidence type="ECO:0000313" key="7">
    <source>
        <dbReference type="EMBL" id="AXG79191.1"/>
    </source>
</evidence>
<evidence type="ECO:0000256" key="3">
    <source>
        <dbReference type="ARBA" id="ARBA00022801"/>
    </source>
</evidence>
<feature type="region of interest" description="Disordered" evidence="6">
    <location>
        <begin position="1"/>
        <end position="64"/>
    </location>
</feature>
<evidence type="ECO:0000256" key="4">
    <source>
        <dbReference type="ARBA" id="ARBA00023295"/>
    </source>
</evidence>
<accession>A0A345HR67</accession>
<dbReference type="CDD" id="cd18820">
    <property type="entry name" value="GH43_LbAraf43-like"/>
    <property type="match status" value="1"/>
</dbReference>
<dbReference type="Gene3D" id="2.115.10.20">
    <property type="entry name" value="Glycosyl hydrolase domain, family 43"/>
    <property type="match status" value="1"/>
</dbReference>
<dbReference type="AlphaFoldDB" id="A0A345HR67"/>
<evidence type="ECO:0000313" key="8">
    <source>
        <dbReference type="Proteomes" id="UP000253868"/>
    </source>
</evidence>
<evidence type="ECO:0000256" key="6">
    <source>
        <dbReference type="SAM" id="MobiDB-lite"/>
    </source>
</evidence>
<protein>
    <submittedName>
        <fullName evidence="7">Hydrolase</fullName>
    </submittedName>
</protein>
<feature type="compositionally biased region" description="Basic and acidic residues" evidence="6">
    <location>
        <begin position="21"/>
        <end position="33"/>
    </location>
</feature>
<evidence type="ECO:0000256" key="5">
    <source>
        <dbReference type="RuleBase" id="RU361187"/>
    </source>
</evidence>
<evidence type="ECO:0000256" key="1">
    <source>
        <dbReference type="ARBA" id="ARBA00009865"/>
    </source>
</evidence>
<comment type="similarity">
    <text evidence="1 5">Belongs to the glycosyl hydrolase 43 family.</text>
</comment>
<feature type="compositionally biased region" description="Low complexity" evidence="6">
    <location>
        <begin position="47"/>
        <end position="64"/>
    </location>
</feature>
<dbReference type="EMBL" id="CP031194">
    <property type="protein sequence ID" value="AXG79191.1"/>
    <property type="molecule type" value="Genomic_DNA"/>
</dbReference>
<keyword evidence="4 5" id="KW-0326">Glycosidase</keyword>
<sequence length="395" mass="42051">MPTACAFSGDESTPAPPAAASKEKEAKEEKEAEAAEQAEEATGAKDTSVTANSGSGSGSASGSDSITTAAAAADTYVPGADPSVIKVGSTYHAVKTIGGGIAVRSAPTLAGLANVASKKVWTDPGIGDIWAPKLVKVGAKYYIYFTGGKSAAHRMYAISSDSPNTGYGTAQKIALPDDMWAIDGSVFRYNNQLWMVWSGWSKATNGSEQNLYIVKMSGPTTPTGPRYIISQPRESWERKVGKPYINEAPIPLKDPEGLLHIVYSANGSWSDQYCLGELRLRKGGNPTYIWDWYKSNGCLFGSNPATMMKGWPATSKVNGPGSNSFALLDGDINNSPPAGPRAPFVYHAVPKGTPYSWSARQWRNGTFVWWGNTTYTRANVPGATSNTGASLRFFE</sequence>
<gene>
    <name evidence="7" type="ORF">DVK44_17700</name>
</gene>
<dbReference type="SUPFAM" id="SSF75005">
    <property type="entry name" value="Arabinanase/levansucrase/invertase"/>
    <property type="match status" value="1"/>
</dbReference>
<dbReference type="GO" id="GO:0005975">
    <property type="term" value="P:carbohydrate metabolic process"/>
    <property type="evidence" value="ECO:0007669"/>
    <property type="project" value="InterPro"/>
</dbReference>
<evidence type="ECO:0000256" key="2">
    <source>
        <dbReference type="ARBA" id="ARBA00022729"/>
    </source>
</evidence>
<keyword evidence="8" id="KW-1185">Reference proteome</keyword>
<dbReference type="Pfam" id="PF04616">
    <property type="entry name" value="Glyco_hydro_43"/>
    <property type="match status" value="1"/>
</dbReference>
<dbReference type="PANTHER" id="PTHR43817">
    <property type="entry name" value="GLYCOSYL HYDROLASE"/>
    <property type="match status" value="1"/>
</dbReference>
<name>A0A345HR67_9ACTN</name>
<dbReference type="InterPro" id="IPR023296">
    <property type="entry name" value="Glyco_hydro_beta-prop_sf"/>
</dbReference>
<dbReference type="GO" id="GO:0004553">
    <property type="term" value="F:hydrolase activity, hydrolyzing O-glycosyl compounds"/>
    <property type="evidence" value="ECO:0007669"/>
    <property type="project" value="InterPro"/>
</dbReference>